<reference evidence="2 3" key="2">
    <citation type="journal article" date="2020" name="Cell Rep.">
        <title>Acquisition and Adaptation of Ultra-small Parasitic Reduced Genome Bacteria to Mammalian Hosts.</title>
        <authorList>
            <person name="McLean J.S."/>
            <person name="Bor B."/>
            <person name="Kerns K.A."/>
            <person name="Liu Q."/>
            <person name="To T.T."/>
            <person name="Solden L."/>
            <person name="Hendrickson E.L."/>
            <person name="Wrighton K."/>
            <person name="Shi W."/>
            <person name="He X."/>
        </authorList>
    </citation>
    <scope>NUCLEOTIDE SEQUENCE [LARGE SCALE GENOMIC DNA]</scope>
    <source>
        <strain evidence="2 3">TM7_CMJM_G6_1_HOT_870</strain>
    </source>
</reference>
<proteinExistence type="predicted"/>
<dbReference type="Proteomes" id="UP001190925">
    <property type="component" value="Unassembled WGS sequence"/>
</dbReference>
<feature type="transmembrane region" description="Helical" evidence="1">
    <location>
        <begin position="22"/>
        <end position="40"/>
    </location>
</feature>
<keyword evidence="3" id="KW-1185">Reference proteome</keyword>
<keyword evidence="1" id="KW-0812">Transmembrane</keyword>
<accession>A0ABY0FJP9</accession>
<dbReference type="RefSeq" id="WP_129718712.1">
    <property type="nucleotide sequence ID" value="NZ_PRLK01000004.1"/>
</dbReference>
<comment type="caution">
    <text evidence="2">The sequence shown here is derived from an EMBL/GenBank/DDBJ whole genome shotgun (WGS) entry which is preliminary data.</text>
</comment>
<organism evidence="2 3">
    <name type="scientific">Candidatus Nanogingivalis gingivitcus</name>
    <dbReference type="NCBI Taxonomy" id="2171992"/>
    <lineage>
        <taxon>Bacteria</taxon>
        <taxon>Candidatus Saccharimonadota</taxon>
        <taxon>Candidatus Nanosyncoccalia</taxon>
        <taxon>Candidatus Nanogingivales</taxon>
        <taxon>Candidatus Nanogingivalaceae</taxon>
        <taxon>Candidatus Nanogingivalis</taxon>
    </lineage>
</organism>
<keyword evidence="1" id="KW-1133">Transmembrane helix</keyword>
<protein>
    <submittedName>
        <fullName evidence="2">Uncharacterized protein</fullName>
    </submittedName>
</protein>
<evidence type="ECO:0000256" key="1">
    <source>
        <dbReference type="SAM" id="Phobius"/>
    </source>
</evidence>
<dbReference type="EMBL" id="PRLK01000004">
    <property type="protein sequence ID" value="RYC72646.1"/>
    <property type="molecule type" value="Genomic_DNA"/>
</dbReference>
<keyword evidence="1" id="KW-0472">Membrane</keyword>
<name>A0ABY0FJP9_9BACT</name>
<evidence type="ECO:0000313" key="3">
    <source>
        <dbReference type="Proteomes" id="UP001190925"/>
    </source>
</evidence>
<sequence length="123" mass="14251">MKKDNKCPTKYNYNKLIELQEAIIMIFILIAIVLGAYFIAIHPISIKMDEEANLHLKNEILQHISNNQATIPVKDVGKAKEYCNRIERFQKEGITNIERCSVIDNNDDEGKKVIVYFKKSTHE</sequence>
<gene>
    <name evidence="2" type="ORF">G6CMJM_00295</name>
</gene>
<reference evidence="2 3" key="1">
    <citation type="journal article" date="2018" name="bioRxiv">
        <title>Evidence of independent acquisition and adaption of ultra-small bacteria to human hosts across the highly diverse yet reduced genomes of the phylum Saccharibacteria.</title>
        <authorList>
            <person name="McLean J.S."/>
            <person name="Bor B."/>
            <person name="To T.T."/>
            <person name="Liu Q."/>
            <person name="Kearns K.A."/>
            <person name="Solden L.M."/>
            <person name="Wrighton K.C."/>
            <person name="He X."/>
            <person name="Shi W."/>
        </authorList>
    </citation>
    <scope>NUCLEOTIDE SEQUENCE [LARGE SCALE GENOMIC DNA]</scope>
    <source>
        <strain evidence="2 3">TM7_CMJM_G6_1_HOT_870</strain>
    </source>
</reference>
<evidence type="ECO:0000313" key="2">
    <source>
        <dbReference type="EMBL" id="RYC72646.1"/>
    </source>
</evidence>